<feature type="chain" id="PRO_5032481441" evidence="1">
    <location>
        <begin position="23"/>
        <end position="324"/>
    </location>
</feature>
<proteinExistence type="predicted"/>
<keyword evidence="1" id="KW-0732">Signal</keyword>
<feature type="domain" description="AB hydrolase-1" evidence="2">
    <location>
        <begin position="65"/>
        <end position="301"/>
    </location>
</feature>
<feature type="signal peptide" evidence="1">
    <location>
        <begin position="1"/>
        <end position="22"/>
    </location>
</feature>
<dbReference type="Gene3D" id="3.40.50.1820">
    <property type="entry name" value="alpha/beta hydrolase"/>
    <property type="match status" value="1"/>
</dbReference>
<dbReference type="Proteomes" id="UP000593892">
    <property type="component" value="Chromosome"/>
</dbReference>
<keyword evidence="4" id="KW-1185">Reference proteome</keyword>
<dbReference type="InterPro" id="IPR000073">
    <property type="entry name" value="AB_hydrolase_1"/>
</dbReference>
<evidence type="ECO:0000313" key="4">
    <source>
        <dbReference type="Proteomes" id="UP000593892"/>
    </source>
</evidence>
<accession>A0A7S7SPR1</accession>
<dbReference type="AlphaFoldDB" id="A0A7S7SPR1"/>
<dbReference type="PANTHER" id="PTHR46438">
    <property type="entry name" value="ALPHA/BETA-HYDROLASES SUPERFAMILY PROTEIN"/>
    <property type="match status" value="1"/>
</dbReference>
<dbReference type="RefSeq" id="WP_194453074.1">
    <property type="nucleotide sequence ID" value="NZ_CP063849.1"/>
</dbReference>
<dbReference type="PRINTS" id="PR00111">
    <property type="entry name" value="ABHYDROLASE"/>
</dbReference>
<evidence type="ECO:0000313" key="3">
    <source>
        <dbReference type="EMBL" id="QOY91420.1"/>
    </source>
</evidence>
<sequence length="324" mass="35313">MTRRTYLLKSAGVAGLLSAARALPLNEGPAAREMTASEFHSSRRFVETRFGRIAYVERGHGSAAVFLHGLPLNGFQWRGALARLSPHRRCIAPDFLGLGYTETRPGQDLAPATQAAMIDAFLEALSIPAADVVANDSGGAVAQLLTAKYPKRVRTLLLTNCDVDTNSPPKAMAPHLEAARKGELAPALARQIADKAFARSSDGLGGVCYTNPANLTDEAIDTYLTPLVSSDARRAQLHGYMLAFEPNPLPAIGPVLRKRGLPVRMVWGTADQFFDATWADWLDRTFPHSRGVRRVEGAKLFFPEERPDLIAEEALRLWTGERSV</sequence>
<name>A0A7S7SPR1_PALFE</name>
<dbReference type="InterPro" id="IPR029058">
    <property type="entry name" value="AB_hydrolase_fold"/>
</dbReference>
<protein>
    <submittedName>
        <fullName evidence="3">Alpha/beta hydrolase</fullName>
    </submittedName>
</protein>
<organism evidence="3 4">
    <name type="scientific">Paludibaculum fermentans</name>
    <dbReference type="NCBI Taxonomy" id="1473598"/>
    <lineage>
        <taxon>Bacteria</taxon>
        <taxon>Pseudomonadati</taxon>
        <taxon>Acidobacteriota</taxon>
        <taxon>Terriglobia</taxon>
        <taxon>Bryobacterales</taxon>
        <taxon>Bryobacteraceae</taxon>
        <taxon>Paludibaculum</taxon>
    </lineage>
</organism>
<dbReference type="PANTHER" id="PTHR46438:SF11">
    <property type="entry name" value="LIPASE-RELATED"/>
    <property type="match status" value="1"/>
</dbReference>
<reference evidence="3 4" key="1">
    <citation type="submission" date="2020-10" db="EMBL/GenBank/DDBJ databases">
        <title>Complete genome sequence of Paludibaculum fermentans P105T, a facultatively anaerobic acidobacterium capable of dissimilatory Fe(III) reduction.</title>
        <authorList>
            <person name="Dedysh S.N."/>
            <person name="Beletsky A.V."/>
            <person name="Kulichevskaya I.S."/>
            <person name="Mardanov A.V."/>
            <person name="Ravin N.V."/>
        </authorList>
    </citation>
    <scope>NUCLEOTIDE SEQUENCE [LARGE SCALE GENOMIC DNA]</scope>
    <source>
        <strain evidence="3 4">P105</strain>
    </source>
</reference>
<gene>
    <name evidence="3" type="ORF">IRI77_16155</name>
</gene>
<keyword evidence="3" id="KW-0378">Hydrolase</keyword>
<dbReference type="SUPFAM" id="SSF53474">
    <property type="entry name" value="alpha/beta-Hydrolases"/>
    <property type="match status" value="1"/>
</dbReference>
<dbReference type="KEGG" id="pfer:IRI77_16155"/>
<evidence type="ECO:0000259" key="2">
    <source>
        <dbReference type="Pfam" id="PF00561"/>
    </source>
</evidence>
<evidence type="ECO:0000256" key="1">
    <source>
        <dbReference type="SAM" id="SignalP"/>
    </source>
</evidence>
<dbReference type="EMBL" id="CP063849">
    <property type="protein sequence ID" value="QOY91420.1"/>
    <property type="molecule type" value="Genomic_DNA"/>
</dbReference>
<dbReference type="Pfam" id="PF00561">
    <property type="entry name" value="Abhydrolase_1"/>
    <property type="match status" value="1"/>
</dbReference>
<dbReference type="GO" id="GO:0016787">
    <property type="term" value="F:hydrolase activity"/>
    <property type="evidence" value="ECO:0007669"/>
    <property type="project" value="UniProtKB-KW"/>
</dbReference>